<dbReference type="AlphaFoldDB" id="A0A1H7F4B7"/>
<gene>
    <name evidence="1" type="ORF">SAMN05421740_10158</name>
</gene>
<evidence type="ECO:0000313" key="2">
    <source>
        <dbReference type="Proteomes" id="UP000198916"/>
    </source>
</evidence>
<keyword evidence="2" id="KW-1185">Reference proteome</keyword>
<sequence>MILSVNQAMIIEVEAKKLWNATDLEVSANQTYRFVAKGRWRDFIVKTGANGYTASYMRLFDGYKRFQNANWFSLIGSIDKSRDFEIGKTNTVEMKASGFLYLYANDAPRFYFNNSGKISVVITRIK</sequence>
<name>A0A1H7F4B7_9SPHI</name>
<dbReference type="EMBL" id="FNZR01000001">
    <property type="protein sequence ID" value="SEK17985.1"/>
    <property type="molecule type" value="Genomic_DNA"/>
</dbReference>
<organism evidence="1 2">
    <name type="scientific">Parapedobacter koreensis</name>
    <dbReference type="NCBI Taxonomy" id="332977"/>
    <lineage>
        <taxon>Bacteria</taxon>
        <taxon>Pseudomonadati</taxon>
        <taxon>Bacteroidota</taxon>
        <taxon>Sphingobacteriia</taxon>
        <taxon>Sphingobacteriales</taxon>
        <taxon>Sphingobacteriaceae</taxon>
        <taxon>Parapedobacter</taxon>
    </lineage>
</organism>
<dbReference type="Proteomes" id="UP000198916">
    <property type="component" value="Unassembled WGS sequence"/>
</dbReference>
<evidence type="ECO:0000313" key="1">
    <source>
        <dbReference type="EMBL" id="SEK17985.1"/>
    </source>
</evidence>
<protein>
    <submittedName>
        <fullName evidence="1">Uncharacterized protein</fullName>
    </submittedName>
</protein>
<reference evidence="2" key="1">
    <citation type="submission" date="2016-10" db="EMBL/GenBank/DDBJ databases">
        <authorList>
            <person name="Varghese N."/>
            <person name="Submissions S."/>
        </authorList>
    </citation>
    <scope>NUCLEOTIDE SEQUENCE [LARGE SCALE GENOMIC DNA]</scope>
    <source>
        <strain evidence="2">Jip14</strain>
    </source>
</reference>
<accession>A0A1H7F4B7</accession>
<dbReference type="RefSeq" id="WP_090601868.1">
    <property type="nucleotide sequence ID" value="NZ_FNZR01000001.1"/>
</dbReference>
<dbReference type="Gene3D" id="2.60.120.430">
    <property type="entry name" value="Galactose-binding lectin"/>
    <property type="match status" value="1"/>
</dbReference>
<proteinExistence type="predicted"/>